<protein>
    <submittedName>
        <fullName evidence="3">PadR family transcriptional regulator</fullName>
    </submittedName>
</protein>
<dbReference type="PANTHER" id="PTHR33169">
    <property type="entry name" value="PADR-FAMILY TRANSCRIPTIONAL REGULATOR"/>
    <property type="match status" value="1"/>
</dbReference>
<dbReference type="Gene3D" id="1.10.10.10">
    <property type="entry name" value="Winged helix-like DNA-binding domain superfamily/Winged helix DNA-binding domain"/>
    <property type="match status" value="1"/>
</dbReference>
<evidence type="ECO:0000313" key="3">
    <source>
        <dbReference type="EMBL" id="TDS80429.1"/>
    </source>
</evidence>
<evidence type="ECO:0000313" key="4">
    <source>
        <dbReference type="Proteomes" id="UP000295344"/>
    </source>
</evidence>
<feature type="region of interest" description="Disordered" evidence="1">
    <location>
        <begin position="106"/>
        <end position="126"/>
    </location>
</feature>
<dbReference type="PANTHER" id="PTHR33169:SF14">
    <property type="entry name" value="TRANSCRIPTIONAL REGULATOR RV3488"/>
    <property type="match status" value="1"/>
</dbReference>
<proteinExistence type="predicted"/>
<accession>A0A4R7FRY6</accession>
<dbReference type="SUPFAM" id="SSF46785">
    <property type="entry name" value="Winged helix' DNA-binding domain"/>
    <property type="match status" value="1"/>
</dbReference>
<dbReference type="Proteomes" id="UP000295344">
    <property type="component" value="Unassembled WGS sequence"/>
</dbReference>
<dbReference type="Pfam" id="PF03551">
    <property type="entry name" value="PadR"/>
    <property type="match status" value="1"/>
</dbReference>
<sequence>MRTYLPILSPVPRRRAGTLIALEQDILRAGLRLGDEGEQFHGFGLAASLRNERHGLIAHGTLYKALARLQEAGLLTAVWEQSEVAEQAKRPRRKLYAVTTAGEAALRASDQHASPARHATLRPSTS</sequence>
<dbReference type="InterPro" id="IPR036388">
    <property type="entry name" value="WH-like_DNA-bd_sf"/>
</dbReference>
<keyword evidence="4" id="KW-1185">Reference proteome</keyword>
<evidence type="ECO:0000259" key="2">
    <source>
        <dbReference type="Pfam" id="PF03551"/>
    </source>
</evidence>
<dbReference type="InterPro" id="IPR052509">
    <property type="entry name" value="Metal_resp_DNA-bind_regulator"/>
</dbReference>
<dbReference type="InterPro" id="IPR005149">
    <property type="entry name" value="Tscrpt_reg_PadR_N"/>
</dbReference>
<gene>
    <name evidence="3" type="ORF">CLV52_0992</name>
</gene>
<dbReference type="EMBL" id="SOAM01000001">
    <property type="protein sequence ID" value="TDS80429.1"/>
    <property type="molecule type" value="Genomic_DNA"/>
</dbReference>
<evidence type="ECO:0000256" key="1">
    <source>
        <dbReference type="SAM" id="MobiDB-lite"/>
    </source>
</evidence>
<comment type="caution">
    <text evidence="3">The sequence shown here is derived from an EMBL/GenBank/DDBJ whole genome shotgun (WGS) entry which is preliminary data.</text>
</comment>
<dbReference type="InterPro" id="IPR036390">
    <property type="entry name" value="WH_DNA-bd_sf"/>
</dbReference>
<dbReference type="AlphaFoldDB" id="A0A4R7FRY6"/>
<name>A0A4R7FRY6_9MICO</name>
<feature type="domain" description="Transcription regulator PadR N-terminal" evidence="2">
    <location>
        <begin position="38"/>
        <end position="107"/>
    </location>
</feature>
<organism evidence="3 4">
    <name type="scientific">Amnibacterium kyonggiense</name>
    <dbReference type="NCBI Taxonomy" id="595671"/>
    <lineage>
        <taxon>Bacteria</taxon>
        <taxon>Bacillati</taxon>
        <taxon>Actinomycetota</taxon>
        <taxon>Actinomycetes</taxon>
        <taxon>Micrococcales</taxon>
        <taxon>Microbacteriaceae</taxon>
        <taxon>Amnibacterium</taxon>
    </lineage>
</organism>
<reference evidence="3 4" key="1">
    <citation type="submission" date="2019-03" db="EMBL/GenBank/DDBJ databases">
        <title>Genomic Encyclopedia of Archaeal and Bacterial Type Strains, Phase II (KMG-II): from individual species to whole genera.</title>
        <authorList>
            <person name="Goeker M."/>
        </authorList>
    </citation>
    <scope>NUCLEOTIDE SEQUENCE [LARGE SCALE GENOMIC DNA]</scope>
    <source>
        <strain evidence="3 4">DSM 24782</strain>
    </source>
</reference>